<feature type="non-terminal residue" evidence="1">
    <location>
        <position position="1"/>
    </location>
</feature>
<accession>A0A2P5ELH2</accession>
<organism evidence="1 2">
    <name type="scientific">Trema orientale</name>
    <name type="common">Charcoal tree</name>
    <name type="synonym">Celtis orientalis</name>
    <dbReference type="NCBI Taxonomy" id="63057"/>
    <lineage>
        <taxon>Eukaryota</taxon>
        <taxon>Viridiplantae</taxon>
        <taxon>Streptophyta</taxon>
        <taxon>Embryophyta</taxon>
        <taxon>Tracheophyta</taxon>
        <taxon>Spermatophyta</taxon>
        <taxon>Magnoliopsida</taxon>
        <taxon>eudicotyledons</taxon>
        <taxon>Gunneridae</taxon>
        <taxon>Pentapetalae</taxon>
        <taxon>rosids</taxon>
        <taxon>fabids</taxon>
        <taxon>Rosales</taxon>
        <taxon>Cannabaceae</taxon>
        <taxon>Trema</taxon>
    </lineage>
</organism>
<evidence type="ECO:0000313" key="2">
    <source>
        <dbReference type="Proteomes" id="UP000237000"/>
    </source>
</evidence>
<keyword evidence="2" id="KW-1185">Reference proteome</keyword>
<dbReference type="AlphaFoldDB" id="A0A2P5ELH2"/>
<sequence length="142" mass="15296">DFWGFCLVGVRARMDLLALENDGSYYLGVSTRFPDGAVPGPVLIPVIDLIFSESGGEVVSGSEPNINEVEDQVVVGPSHVQVEAFIVNVAVAVPDHPLVLIPDEQIPIAVRKVDDHSDDEIDATLDHELALLGVSLIRFNDP</sequence>
<protein>
    <submittedName>
        <fullName evidence="1">Uncharacterized protein</fullName>
    </submittedName>
</protein>
<proteinExistence type="predicted"/>
<evidence type="ECO:0000313" key="1">
    <source>
        <dbReference type="EMBL" id="PON86325.1"/>
    </source>
</evidence>
<dbReference type="Proteomes" id="UP000237000">
    <property type="component" value="Unassembled WGS sequence"/>
</dbReference>
<name>A0A2P5ELH2_TREOI</name>
<comment type="caution">
    <text evidence="1">The sequence shown here is derived from an EMBL/GenBank/DDBJ whole genome shotgun (WGS) entry which is preliminary data.</text>
</comment>
<dbReference type="OrthoDB" id="10492586at2759"/>
<dbReference type="EMBL" id="JXTC01000134">
    <property type="protein sequence ID" value="PON86325.1"/>
    <property type="molecule type" value="Genomic_DNA"/>
</dbReference>
<dbReference type="InParanoid" id="A0A2P5ELH2"/>
<gene>
    <name evidence="1" type="ORF">TorRG33x02_178910</name>
</gene>
<reference evidence="2" key="1">
    <citation type="submission" date="2016-06" db="EMBL/GenBank/DDBJ databases">
        <title>Parallel loss of symbiosis genes in relatives of nitrogen-fixing non-legume Parasponia.</title>
        <authorList>
            <person name="Van Velzen R."/>
            <person name="Holmer R."/>
            <person name="Bu F."/>
            <person name="Rutten L."/>
            <person name="Van Zeijl A."/>
            <person name="Liu W."/>
            <person name="Santuari L."/>
            <person name="Cao Q."/>
            <person name="Sharma T."/>
            <person name="Shen D."/>
            <person name="Roswanjaya Y."/>
            <person name="Wardhani T."/>
            <person name="Kalhor M.S."/>
            <person name="Jansen J."/>
            <person name="Van den Hoogen J."/>
            <person name="Gungor B."/>
            <person name="Hartog M."/>
            <person name="Hontelez J."/>
            <person name="Verver J."/>
            <person name="Yang W.-C."/>
            <person name="Schijlen E."/>
            <person name="Repin R."/>
            <person name="Schilthuizen M."/>
            <person name="Schranz E."/>
            <person name="Heidstra R."/>
            <person name="Miyata K."/>
            <person name="Fedorova E."/>
            <person name="Kohlen W."/>
            <person name="Bisseling T."/>
            <person name="Smit S."/>
            <person name="Geurts R."/>
        </authorList>
    </citation>
    <scope>NUCLEOTIDE SEQUENCE [LARGE SCALE GENOMIC DNA]</scope>
    <source>
        <strain evidence="2">cv. RG33-2</strain>
    </source>
</reference>